<dbReference type="InterPro" id="IPR032465">
    <property type="entry name" value="ACMSD"/>
</dbReference>
<reference evidence="4" key="2">
    <citation type="journal article" date="2019" name="MicrobiologyOpen">
        <title>High-quality draft genome sequence of Gaiella occulta isolated from a 150 meter deep mineral water borehole and comparison with the genome sequences of other deep-branching lineages of the phylum Actinobacteria.</title>
        <authorList>
            <person name="Severino R."/>
            <person name="Froufe H.J.C."/>
            <person name="Barroso C."/>
            <person name="Albuquerque L."/>
            <person name="Lobo-da-Cunha A."/>
            <person name="da Costa M.S."/>
            <person name="Egas C."/>
        </authorList>
    </citation>
    <scope>NUCLEOTIDE SEQUENCE [LARGE SCALE GENOMIC DNA]</scope>
    <source>
        <strain evidence="4">F2-233</strain>
    </source>
</reference>
<dbReference type="Pfam" id="PF04909">
    <property type="entry name" value="Amidohydro_2"/>
    <property type="match status" value="1"/>
</dbReference>
<dbReference type="AlphaFoldDB" id="A0A7M2Z233"/>
<dbReference type="InterPro" id="IPR032466">
    <property type="entry name" value="Metal_Hydrolase"/>
</dbReference>
<organism evidence="3 4">
    <name type="scientific">Gaiella occulta</name>
    <dbReference type="NCBI Taxonomy" id="1002870"/>
    <lineage>
        <taxon>Bacteria</taxon>
        <taxon>Bacillati</taxon>
        <taxon>Actinomycetota</taxon>
        <taxon>Thermoleophilia</taxon>
        <taxon>Gaiellales</taxon>
        <taxon>Gaiellaceae</taxon>
        <taxon>Gaiella</taxon>
    </lineage>
</organism>
<evidence type="ECO:0000313" key="4">
    <source>
        <dbReference type="Proteomes" id="UP000254134"/>
    </source>
</evidence>
<evidence type="ECO:0000313" key="3">
    <source>
        <dbReference type="EMBL" id="RDI75743.1"/>
    </source>
</evidence>
<dbReference type="GO" id="GO:0005737">
    <property type="term" value="C:cytoplasm"/>
    <property type="evidence" value="ECO:0007669"/>
    <property type="project" value="TreeGrafter"/>
</dbReference>
<dbReference type="GO" id="GO:0019748">
    <property type="term" value="P:secondary metabolic process"/>
    <property type="evidence" value="ECO:0007669"/>
    <property type="project" value="TreeGrafter"/>
</dbReference>
<feature type="domain" description="Amidohydrolase-related" evidence="2">
    <location>
        <begin position="30"/>
        <end position="265"/>
    </location>
</feature>
<evidence type="ECO:0000259" key="2">
    <source>
        <dbReference type="Pfam" id="PF04909"/>
    </source>
</evidence>
<keyword evidence="1" id="KW-0456">Lyase</keyword>
<dbReference type="CDD" id="cd01292">
    <property type="entry name" value="metallo-dependent_hydrolases"/>
    <property type="match status" value="1"/>
</dbReference>
<reference evidence="3 4" key="1">
    <citation type="submission" date="2018-07" db="EMBL/GenBank/DDBJ databases">
        <title>High-quality-draft genome sequence of Gaiella occulta.</title>
        <authorList>
            <person name="Severino R."/>
            <person name="Froufe H.J.C."/>
            <person name="Rainey F.A."/>
            <person name="Barroso C."/>
            <person name="Albuquerque L."/>
            <person name="Lobo-Da-Cunha A."/>
            <person name="Da Costa M.S."/>
            <person name="Egas C."/>
        </authorList>
    </citation>
    <scope>NUCLEOTIDE SEQUENCE [LARGE SCALE GENOMIC DNA]</scope>
    <source>
        <strain evidence="3 4">F2-233</strain>
    </source>
</reference>
<protein>
    <submittedName>
        <fullName evidence="3">Amidohydrolase</fullName>
    </submittedName>
</protein>
<comment type="caution">
    <text evidence="3">The sequence shown here is derived from an EMBL/GenBank/DDBJ whole genome shotgun (WGS) entry which is preliminary data.</text>
</comment>
<dbReference type="EMBL" id="QQZY01000001">
    <property type="protein sequence ID" value="RDI75743.1"/>
    <property type="molecule type" value="Genomic_DNA"/>
</dbReference>
<sequence>MDALERAQEILAACDAMVRADMPCDCVLWDAHTHLGDDIDGMAGRLDELTAMLDANGFGGAFSFCLDEPDRAPAFRAANDRTLAHAAADPRIVPFARLDLDDHPLEEAVRCLDLGARGIKLHPRAQRFSVGDERLAPVFALALERRVPILIHGGRGLPPIADHLAALVERYGGVQLIIAHAGIADMAGLAARFGGVPGVFFDTSVWSAIDLLDLFRQVSPEQVLFATDYPYGRLPNALLLALRTARLSGLDETQIRWMLGGTAAAIAHGDPVPPPTPPRGLTALVQPLTFARITQYVSMATPLLWMRQPDAAGGLGLAVNAALAEHAHIEEAGMIRDALVTAAELWHRSDEIADGPERRVAGDHAKWLVHVAGTLAATTRA</sequence>
<dbReference type="SUPFAM" id="SSF51556">
    <property type="entry name" value="Metallo-dependent hydrolases"/>
    <property type="match status" value="1"/>
</dbReference>
<gene>
    <name evidence="3" type="ORF">Gocc_0162</name>
</gene>
<dbReference type="GO" id="GO:0016831">
    <property type="term" value="F:carboxy-lyase activity"/>
    <property type="evidence" value="ECO:0007669"/>
    <property type="project" value="InterPro"/>
</dbReference>
<dbReference type="InterPro" id="IPR006680">
    <property type="entry name" value="Amidohydro-rel"/>
</dbReference>
<accession>A0A7M2Z233</accession>
<keyword evidence="3" id="KW-0378">Hydrolase</keyword>
<dbReference type="Proteomes" id="UP000254134">
    <property type="component" value="Unassembled WGS sequence"/>
</dbReference>
<dbReference type="PANTHER" id="PTHR21240">
    <property type="entry name" value="2-AMINO-3-CARBOXYLMUCONATE-6-SEMIALDEHYDE DECARBOXYLASE"/>
    <property type="match status" value="1"/>
</dbReference>
<evidence type="ECO:0000256" key="1">
    <source>
        <dbReference type="ARBA" id="ARBA00023239"/>
    </source>
</evidence>
<dbReference type="OrthoDB" id="149172at2"/>
<dbReference type="PANTHER" id="PTHR21240:SF28">
    <property type="entry name" value="ISO-OROTATE DECARBOXYLASE (EUROFUNG)"/>
    <property type="match status" value="1"/>
</dbReference>
<proteinExistence type="predicted"/>
<keyword evidence="4" id="KW-1185">Reference proteome</keyword>
<dbReference type="GO" id="GO:0016787">
    <property type="term" value="F:hydrolase activity"/>
    <property type="evidence" value="ECO:0007669"/>
    <property type="project" value="UniProtKB-KW"/>
</dbReference>
<dbReference type="Gene3D" id="3.20.20.140">
    <property type="entry name" value="Metal-dependent hydrolases"/>
    <property type="match status" value="1"/>
</dbReference>
<name>A0A7M2Z233_9ACTN</name>
<dbReference type="RefSeq" id="WP_114794637.1">
    <property type="nucleotide sequence ID" value="NZ_QQZY01000001.1"/>
</dbReference>